<dbReference type="AlphaFoldDB" id="A0A410FUR1"/>
<evidence type="ECO:0000313" key="4">
    <source>
        <dbReference type="EMBL" id="QAA76734.1"/>
    </source>
</evidence>
<protein>
    <submittedName>
        <fullName evidence="4">Uncharacterized protein</fullName>
    </submittedName>
</protein>
<dbReference type="PROSITE" id="PS50294">
    <property type="entry name" value="WD_REPEATS_REGION"/>
    <property type="match status" value="4"/>
</dbReference>
<proteinExistence type="predicted"/>
<dbReference type="PROSITE" id="PS00678">
    <property type="entry name" value="WD_REPEATS_1"/>
    <property type="match status" value="2"/>
</dbReference>
<feature type="repeat" description="WD" evidence="3">
    <location>
        <begin position="1"/>
        <end position="32"/>
    </location>
</feature>
<dbReference type="Proteomes" id="UP000287233">
    <property type="component" value="Chromosome"/>
</dbReference>
<organism evidence="4 5">
    <name type="scientific">Bipolaricaulis sibiricus</name>
    <dbReference type="NCBI Taxonomy" id="2501609"/>
    <lineage>
        <taxon>Bacteria</taxon>
        <taxon>Candidatus Bipolaricaulota</taxon>
        <taxon>Candidatus Bipolaricaulia</taxon>
        <taxon>Candidatus Bipolaricaulales</taxon>
        <taxon>Candidatus Bipolaricaulaceae</taxon>
        <taxon>Candidatus Bipolaricaulis</taxon>
    </lineage>
</organism>
<feature type="repeat" description="WD" evidence="3">
    <location>
        <begin position="163"/>
        <end position="197"/>
    </location>
</feature>
<dbReference type="PANTHER" id="PTHR19848">
    <property type="entry name" value="WD40 REPEAT PROTEIN"/>
    <property type="match status" value="1"/>
</dbReference>
<evidence type="ECO:0000256" key="3">
    <source>
        <dbReference type="PROSITE-ProRule" id="PRU00221"/>
    </source>
</evidence>
<dbReference type="InterPro" id="IPR015943">
    <property type="entry name" value="WD40/YVTN_repeat-like_dom_sf"/>
</dbReference>
<dbReference type="CDD" id="cd00200">
    <property type="entry name" value="WD40"/>
    <property type="match status" value="1"/>
</dbReference>
<dbReference type="SUPFAM" id="SSF50978">
    <property type="entry name" value="WD40 repeat-like"/>
    <property type="match status" value="1"/>
</dbReference>
<dbReference type="InterPro" id="IPR036322">
    <property type="entry name" value="WD40_repeat_dom_sf"/>
</dbReference>
<keyword evidence="2" id="KW-0677">Repeat</keyword>
<feature type="repeat" description="WD" evidence="3">
    <location>
        <begin position="33"/>
        <end position="74"/>
    </location>
</feature>
<dbReference type="Gene3D" id="2.130.10.10">
    <property type="entry name" value="YVTN repeat-like/Quinoprotein amine dehydrogenase"/>
    <property type="match status" value="2"/>
</dbReference>
<dbReference type="InterPro" id="IPR019775">
    <property type="entry name" value="WD40_repeat_CS"/>
</dbReference>
<dbReference type="PANTHER" id="PTHR19848:SF8">
    <property type="entry name" value="F-BOX AND WD REPEAT DOMAIN CONTAINING 7"/>
    <property type="match status" value="1"/>
</dbReference>
<gene>
    <name evidence="4" type="ORF">BIP78_0968</name>
</gene>
<evidence type="ECO:0000256" key="2">
    <source>
        <dbReference type="ARBA" id="ARBA00022737"/>
    </source>
</evidence>
<sequence length="202" mass="21160">MTWSGDGRFLASGSNDATVRVWDPRTWQIVHVLQGHSGCVAAVAFSPTVATLITGSCDGTARLRDAETGALVQTLRGHEDGVTAVAFSPDGAAVASAAQGTGFFLGEIKLWSVGGGWEIRTMTSPGVVADIVFSPDGRFLASGSYDNSVRLWEVATGRLAQVFAGHLRWVTAVAFAPDASALASGSQDGTVRLWDLRDLLGH</sequence>
<dbReference type="SMART" id="SM00320">
    <property type="entry name" value="WD40"/>
    <property type="match status" value="5"/>
</dbReference>
<dbReference type="EMBL" id="CP034928">
    <property type="protein sequence ID" value="QAA76734.1"/>
    <property type="molecule type" value="Genomic_DNA"/>
</dbReference>
<feature type="repeat" description="WD" evidence="3">
    <location>
        <begin position="128"/>
        <end position="162"/>
    </location>
</feature>
<dbReference type="InterPro" id="IPR020472">
    <property type="entry name" value="WD40_PAC1"/>
</dbReference>
<dbReference type="PROSITE" id="PS50082">
    <property type="entry name" value="WD_REPEATS_2"/>
    <property type="match status" value="5"/>
</dbReference>
<dbReference type="PRINTS" id="PR00320">
    <property type="entry name" value="GPROTEINBRPT"/>
</dbReference>
<name>A0A410FUR1_BIPS1</name>
<keyword evidence="1 3" id="KW-0853">WD repeat</keyword>
<dbReference type="KEGG" id="bih:BIP78_0968"/>
<feature type="repeat" description="WD" evidence="3">
    <location>
        <begin position="75"/>
        <end position="98"/>
    </location>
</feature>
<dbReference type="Pfam" id="PF00400">
    <property type="entry name" value="WD40"/>
    <property type="match status" value="5"/>
</dbReference>
<evidence type="ECO:0000313" key="5">
    <source>
        <dbReference type="Proteomes" id="UP000287233"/>
    </source>
</evidence>
<dbReference type="InterPro" id="IPR001680">
    <property type="entry name" value="WD40_rpt"/>
</dbReference>
<accession>A0A410FUR1</accession>
<reference evidence="5" key="1">
    <citation type="submission" date="2018-12" db="EMBL/GenBank/DDBJ databases">
        <title>Complete genome sequence of an uncultured bacterium of the candidate phylum Bipolaricaulota.</title>
        <authorList>
            <person name="Kadnikov V.V."/>
            <person name="Mardanov A.V."/>
            <person name="Beletsky A.V."/>
            <person name="Frank Y.A."/>
            <person name="Karnachuk O.V."/>
            <person name="Ravin N.V."/>
        </authorList>
    </citation>
    <scope>NUCLEOTIDE SEQUENCE [LARGE SCALE GENOMIC DNA]</scope>
</reference>
<evidence type="ECO:0000256" key="1">
    <source>
        <dbReference type="ARBA" id="ARBA00022574"/>
    </source>
</evidence>